<sequence>MFIHDAIIEVIDKHSRRGERVLNVIAQTEESVATSSINPHKVLYKLQRFGKPTHGPMNPTIASFGKRDVLLSARLELEVEKRVCSAPPSTANLGYLSGCPHICTKYFSSTLGSIHSSLPACVP</sequence>
<organism evidence="1 2">
    <name type="scientific">Candidatus Marsarchaeota G2 archaeon ECH_B_SAG-C16</name>
    <dbReference type="NCBI Taxonomy" id="1978163"/>
    <lineage>
        <taxon>Archaea</taxon>
        <taxon>Candidatus Marsarchaeota</taxon>
        <taxon>Candidatus Marsarchaeota group 2</taxon>
    </lineage>
</organism>
<gene>
    <name evidence="1" type="ORF">B9Q09_03290</name>
</gene>
<dbReference type="AlphaFoldDB" id="A0A2R6B9K0"/>
<evidence type="ECO:0000313" key="1">
    <source>
        <dbReference type="EMBL" id="PSN95282.1"/>
    </source>
</evidence>
<name>A0A2R6B9K0_9ARCH</name>
<dbReference type="Proteomes" id="UP000240681">
    <property type="component" value="Unassembled WGS sequence"/>
</dbReference>
<evidence type="ECO:0000313" key="2">
    <source>
        <dbReference type="Proteomes" id="UP000240681"/>
    </source>
</evidence>
<dbReference type="EMBL" id="NEXK01000065">
    <property type="protein sequence ID" value="PSN95282.1"/>
    <property type="molecule type" value="Genomic_DNA"/>
</dbReference>
<protein>
    <submittedName>
        <fullName evidence="1">Uncharacterized protein</fullName>
    </submittedName>
</protein>
<proteinExistence type="predicted"/>
<accession>A0A2R6B9K0</accession>
<comment type="caution">
    <text evidence="1">The sequence shown here is derived from an EMBL/GenBank/DDBJ whole genome shotgun (WGS) entry which is preliminary data.</text>
</comment>
<reference evidence="1 2" key="1">
    <citation type="submission" date="2017-04" db="EMBL/GenBank/DDBJ databases">
        <title>Novel microbial lineages endemic to geothermal iron-oxide mats fill important gaps in the evolutionary history of Archaea.</title>
        <authorList>
            <person name="Jay Z.J."/>
            <person name="Beam J.P."/>
            <person name="Dlakic M."/>
            <person name="Rusch D.B."/>
            <person name="Kozubal M.A."/>
            <person name="Inskeep W.P."/>
        </authorList>
    </citation>
    <scope>NUCLEOTIDE SEQUENCE [LARGE SCALE GENOMIC DNA]</scope>
    <source>
        <strain evidence="1">ECH_B_SAG-C16</strain>
    </source>
</reference>